<evidence type="ECO:0000313" key="3">
    <source>
        <dbReference type="Proteomes" id="UP001611383"/>
    </source>
</evidence>
<evidence type="ECO:0000313" key="2">
    <source>
        <dbReference type="EMBL" id="WNG42662.1"/>
    </source>
</evidence>
<dbReference type="Proteomes" id="UP001611383">
    <property type="component" value="Chromosome"/>
</dbReference>
<proteinExistence type="predicted"/>
<evidence type="ECO:0008006" key="4">
    <source>
        <dbReference type="Google" id="ProtNLM"/>
    </source>
</evidence>
<accession>A0ABY9WFT5</accession>
<protein>
    <recommendedName>
        <fullName evidence="4">DUF5666 domain-containing protein</fullName>
    </recommendedName>
</protein>
<reference evidence="2 3" key="1">
    <citation type="submission" date="2019-08" db="EMBL/GenBank/DDBJ databases">
        <title>Archangium and Cystobacter genomes.</title>
        <authorList>
            <person name="Chen I.-C.K."/>
            <person name="Wielgoss S."/>
        </authorList>
    </citation>
    <scope>NUCLEOTIDE SEQUENCE [LARGE SCALE GENOMIC DNA]</scope>
    <source>
        <strain evidence="2 3">Cbm 6</strain>
    </source>
</reference>
<name>A0ABY9WFT5_9BACT</name>
<evidence type="ECO:0000256" key="1">
    <source>
        <dbReference type="SAM" id="SignalP"/>
    </source>
</evidence>
<sequence length="123" mass="13463">MKRLFLFSTLAASLVPALVHAQGEGTSLERLYTVEGVVSRVESNEIEISTDEGDLDFVLDDSVRIFRDGKRVQRSAIQSGDRARASYQESQDGALDDEVLVRLDLKSSPTESPPSEPPPSESP</sequence>
<keyword evidence="1" id="KW-0732">Signal</keyword>
<keyword evidence="3" id="KW-1185">Reference proteome</keyword>
<gene>
    <name evidence="2" type="ORF">F0U60_00075</name>
</gene>
<feature type="signal peptide" evidence="1">
    <location>
        <begin position="1"/>
        <end position="21"/>
    </location>
</feature>
<organism evidence="2 3">
    <name type="scientific">Archangium minus</name>
    <dbReference type="NCBI Taxonomy" id="83450"/>
    <lineage>
        <taxon>Bacteria</taxon>
        <taxon>Pseudomonadati</taxon>
        <taxon>Myxococcota</taxon>
        <taxon>Myxococcia</taxon>
        <taxon>Myxococcales</taxon>
        <taxon>Cystobacterineae</taxon>
        <taxon>Archangiaceae</taxon>
        <taxon>Archangium</taxon>
    </lineage>
</organism>
<dbReference type="RefSeq" id="WP_395812605.1">
    <property type="nucleotide sequence ID" value="NZ_CP043494.1"/>
</dbReference>
<dbReference type="EMBL" id="CP043494">
    <property type="protein sequence ID" value="WNG42662.1"/>
    <property type="molecule type" value="Genomic_DNA"/>
</dbReference>
<feature type="chain" id="PRO_5046999219" description="DUF5666 domain-containing protein" evidence="1">
    <location>
        <begin position="22"/>
        <end position="123"/>
    </location>
</feature>